<keyword evidence="7 15" id="KW-0963">Cytoplasm</keyword>
<dbReference type="GO" id="GO:0005737">
    <property type="term" value="C:cytoplasm"/>
    <property type="evidence" value="ECO:0007669"/>
    <property type="project" value="UniProtKB-SubCell"/>
</dbReference>
<comment type="subunit">
    <text evidence="15">Heteromultimer composed of HisG and HisZ subunits.</text>
</comment>
<dbReference type="GO" id="GO:0003879">
    <property type="term" value="F:ATP phosphoribosyltransferase activity"/>
    <property type="evidence" value="ECO:0007669"/>
    <property type="project" value="UniProtKB-UniRule"/>
</dbReference>
<evidence type="ECO:0000313" key="18">
    <source>
        <dbReference type="EMBL" id="VUZ84119.1"/>
    </source>
</evidence>
<keyword evidence="10 15" id="KW-0808">Transferase</keyword>
<dbReference type="CDD" id="cd13595">
    <property type="entry name" value="PBP2_HisGs"/>
    <property type="match status" value="1"/>
</dbReference>
<dbReference type="SUPFAM" id="SSF53850">
    <property type="entry name" value="Periplasmic binding protein-like II"/>
    <property type="match status" value="1"/>
</dbReference>
<evidence type="ECO:0000256" key="13">
    <source>
        <dbReference type="ARBA" id="ARBA00023102"/>
    </source>
</evidence>
<sequence>MSFESRVSSWDPKPQTRNMVPGTRNAECIAIALPKGRLLPFAMALFERMGITCLQDFADSRRLICEDADRRLQFLTLKPTDIPTYVERGAADMGIVGKDQLLEQRRDVYEPLDLRFGACRLVVAEPVELRKQDDPHSWSHLRLATKYPNLAEAYFGRKGIQAEIIKLNGSLELAPLVGLAERIVDLVETGQTLKENGLVEVEEITRSTARLIVNRASLKTKYRRVQDLIEEMRKQVEAHAARARE</sequence>
<evidence type="ECO:0000256" key="15">
    <source>
        <dbReference type="HAMAP-Rule" id="MF_01018"/>
    </source>
</evidence>
<evidence type="ECO:0000256" key="10">
    <source>
        <dbReference type="ARBA" id="ARBA00022679"/>
    </source>
</evidence>
<evidence type="ECO:0000256" key="4">
    <source>
        <dbReference type="ARBA" id="ARBA00009489"/>
    </source>
</evidence>
<keyword evidence="11 15" id="KW-0547">Nucleotide-binding</keyword>
<dbReference type="PANTHER" id="PTHR21403">
    <property type="entry name" value="ATP PHOSPHORIBOSYLTRANSFERASE ATP-PRTASE"/>
    <property type="match status" value="1"/>
</dbReference>
<dbReference type="HAMAP" id="MF_01018">
    <property type="entry name" value="HisG_Short"/>
    <property type="match status" value="1"/>
</dbReference>
<protein>
    <recommendedName>
        <fullName evidence="6 15">ATP phosphoribosyltransferase</fullName>
        <shortName evidence="15">ATP-PRT</shortName>
        <shortName evidence="15">ATP-PRTase</shortName>
        <ecNumber evidence="5 15">2.4.2.17</ecNumber>
    </recommendedName>
</protein>
<comment type="similarity">
    <text evidence="4 15">Belongs to the ATP phosphoribosyltransferase family. Short subfamily.</text>
</comment>
<dbReference type="Proteomes" id="UP000334340">
    <property type="component" value="Unassembled WGS sequence"/>
</dbReference>
<dbReference type="InterPro" id="IPR024893">
    <property type="entry name" value="ATP_PRibTrfase_HisG_short"/>
</dbReference>
<keyword evidence="13 15" id="KW-0368">Histidine biosynthesis</keyword>
<comment type="domain">
    <text evidence="15">Lacks the C-terminal regulatory region which is replaced by HisZ.</text>
</comment>
<keyword evidence="9 15" id="KW-0328">Glycosyltransferase</keyword>
<comment type="catalytic activity">
    <reaction evidence="1 15">
        <text>1-(5-phospho-beta-D-ribosyl)-ATP + diphosphate = 5-phospho-alpha-D-ribose 1-diphosphate + ATP</text>
        <dbReference type="Rhea" id="RHEA:18473"/>
        <dbReference type="ChEBI" id="CHEBI:30616"/>
        <dbReference type="ChEBI" id="CHEBI:33019"/>
        <dbReference type="ChEBI" id="CHEBI:58017"/>
        <dbReference type="ChEBI" id="CHEBI:73183"/>
        <dbReference type="EC" id="2.4.2.17"/>
    </reaction>
</comment>
<keyword evidence="16" id="KW-0175">Coiled coil</keyword>
<dbReference type="InterPro" id="IPR018198">
    <property type="entry name" value="ATP_PRibTrfase_CS"/>
</dbReference>
<gene>
    <name evidence="15" type="primary">hisG</name>
    <name evidence="18" type="ORF">MELA_00485</name>
</gene>
<evidence type="ECO:0000256" key="5">
    <source>
        <dbReference type="ARBA" id="ARBA00011946"/>
    </source>
</evidence>
<dbReference type="FunFam" id="3.40.190.10:FF:000008">
    <property type="entry name" value="ATP phosphoribosyltransferase"/>
    <property type="match status" value="1"/>
</dbReference>
<evidence type="ECO:0000259" key="17">
    <source>
        <dbReference type="Pfam" id="PF01634"/>
    </source>
</evidence>
<evidence type="ECO:0000256" key="2">
    <source>
        <dbReference type="ARBA" id="ARBA00004496"/>
    </source>
</evidence>
<dbReference type="EC" id="2.4.2.17" evidence="5 15"/>
<dbReference type="GO" id="GO:0005524">
    <property type="term" value="F:ATP binding"/>
    <property type="evidence" value="ECO:0007669"/>
    <property type="project" value="UniProtKB-KW"/>
</dbReference>
<evidence type="ECO:0000256" key="11">
    <source>
        <dbReference type="ARBA" id="ARBA00022741"/>
    </source>
</evidence>
<dbReference type="NCBIfam" id="TIGR00070">
    <property type="entry name" value="hisG"/>
    <property type="match status" value="1"/>
</dbReference>
<evidence type="ECO:0000256" key="14">
    <source>
        <dbReference type="ARBA" id="ARBA00024861"/>
    </source>
</evidence>
<evidence type="ECO:0000256" key="6">
    <source>
        <dbReference type="ARBA" id="ARBA00020998"/>
    </source>
</evidence>
<evidence type="ECO:0000256" key="7">
    <source>
        <dbReference type="ARBA" id="ARBA00022490"/>
    </source>
</evidence>
<dbReference type="EMBL" id="CABIKM010000006">
    <property type="protein sequence ID" value="VUZ84119.1"/>
    <property type="molecule type" value="Genomic_DNA"/>
</dbReference>
<accession>A0A564ZFL5</accession>
<proteinExistence type="inferred from homology"/>
<dbReference type="InterPro" id="IPR013820">
    <property type="entry name" value="ATP_PRibTrfase_cat"/>
</dbReference>
<organism evidence="18 19">
    <name type="scientific">Candidatus Methylomirabilis lanthanidiphila</name>
    <dbReference type="NCBI Taxonomy" id="2211376"/>
    <lineage>
        <taxon>Bacteria</taxon>
        <taxon>Candidatus Methylomirabilota</taxon>
        <taxon>Candidatus Methylomirabilia</taxon>
        <taxon>Candidatus Methylomirabilales</taxon>
        <taxon>Candidatus Methylomirabilaceae</taxon>
        <taxon>Candidatus Methylomirabilis</taxon>
    </lineage>
</organism>
<feature type="coiled-coil region" evidence="16">
    <location>
        <begin position="215"/>
        <end position="242"/>
    </location>
</feature>
<dbReference type="Gene3D" id="3.40.190.10">
    <property type="entry name" value="Periplasmic binding protein-like II"/>
    <property type="match status" value="2"/>
</dbReference>
<evidence type="ECO:0000256" key="9">
    <source>
        <dbReference type="ARBA" id="ARBA00022676"/>
    </source>
</evidence>
<comment type="function">
    <text evidence="14 15">Catalyzes the condensation of ATP and 5-phosphoribose 1-diphosphate to form N'-(5'-phosphoribosyl)-ATP (PR-ATP). Has a crucial role in the pathway because the rate of histidine biosynthesis seems to be controlled primarily by regulation of HisG enzymatic activity.</text>
</comment>
<evidence type="ECO:0000256" key="8">
    <source>
        <dbReference type="ARBA" id="ARBA00022605"/>
    </source>
</evidence>
<evidence type="ECO:0000313" key="19">
    <source>
        <dbReference type="Proteomes" id="UP000334340"/>
    </source>
</evidence>
<dbReference type="AlphaFoldDB" id="A0A564ZFL5"/>
<name>A0A564ZFL5_9BACT</name>
<keyword evidence="19" id="KW-1185">Reference proteome</keyword>
<reference evidence="18 19" key="1">
    <citation type="submission" date="2019-07" db="EMBL/GenBank/DDBJ databases">
        <authorList>
            <person name="Cremers G."/>
        </authorList>
    </citation>
    <scope>NUCLEOTIDE SEQUENCE [LARGE SCALE GENOMIC DNA]</scope>
</reference>
<dbReference type="Pfam" id="PF01634">
    <property type="entry name" value="HisG"/>
    <property type="match status" value="1"/>
</dbReference>
<comment type="subcellular location">
    <subcellularLocation>
        <location evidence="2 15">Cytoplasm</location>
    </subcellularLocation>
</comment>
<keyword evidence="12 15" id="KW-0067">ATP-binding</keyword>
<dbReference type="UniPathway" id="UPA00031">
    <property type="reaction ID" value="UER00006"/>
</dbReference>
<feature type="domain" description="ATP phosphoribosyltransferase catalytic" evidence="17">
    <location>
        <begin position="78"/>
        <end position="233"/>
    </location>
</feature>
<dbReference type="PANTHER" id="PTHR21403:SF8">
    <property type="entry name" value="ATP PHOSPHORIBOSYLTRANSFERASE"/>
    <property type="match status" value="1"/>
</dbReference>
<dbReference type="InterPro" id="IPR001348">
    <property type="entry name" value="ATP_PRibTrfase_HisG"/>
</dbReference>
<evidence type="ECO:0000256" key="1">
    <source>
        <dbReference type="ARBA" id="ARBA00000915"/>
    </source>
</evidence>
<evidence type="ECO:0000256" key="3">
    <source>
        <dbReference type="ARBA" id="ARBA00004667"/>
    </source>
</evidence>
<keyword evidence="8 15" id="KW-0028">Amino-acid biosynthesis</keyword>
<evidence type="ECO:0000256" key="12">
    <source>
        <dbReference type="ARBA" id="ARBA00022840"/>
    </source>
</evidence>
<dbReference type="GO" id="GO:0000105">
    <property type="term" value="P:L-histidine biosynthetic process"/>
    <property type="evidence" value="ECO:0007669"/>
    <property type="project" value="UniProtKB-UniRule"/>
</dbReference>
<dbReference type="PROSITE" id="PS01316">
    <property type="entry name" value="ATP_P_PHORIBOSYLTR"/>
    <property type="match status" value="1"/>
</dbReference>
<evidence type="ECO:0000256" key="16">
    <source>
        <dbReference type="SAM" id="Coils"/>
    </source>
</evidence>
<comment type="pathway">
    <text evidence="3 15">Amino-acid biosynthesis; L-histidine biosynthesis; L-histidine from 5-phospho-alpha-D-ribose 1-diphosphate: step 1/9.</text>
</comment>